<dbReference type="AlphaFoldDB" id="A0A067TR10"/>
<dbReference type="EMBL" id="KL142370">
    <property type="protein sequence ID" value="KDR81393.1"/>
    <property type="molecule type" value="Genomic_DNA"/>
</dbReference>
<keyword evidence="2" id="KW-0539">Nucleus</keyword>
<accession>A0A067TR10</accession>
<name>A0A067TR10_GALM3</name>
<dbReference type="GO" id="GO:0003682">
    <property type="term" value="F:chromatin binding"/>
    <property type="evidence" value="ECO:0007669"/>
    <property type="project" value="TreeGrafter"/>
</dbReference>
<dbReference type="InterPro" id="IPR019140">
    <property type="entry name" value="MCM_complex-bd"/>
</dbReference>
<organism evidence="4 5">
    <name type="scientific">Galerina marginata (strain CBS 339.88)</name>
    <dbReference type="NCBI Taxonomy" id="685588"/>
    <lineage>
        <taxon>Eukaryota</taxon>
        <taxon>Fungi</taxon>
        <taxon>Dikarya</taxon>
        <taxon>Basidiomycota</taxon>
        <taxon>Agaricomycotina</taxon>
        <taxon>Agaricomycetes</taxon>
        <taxon>Agaricomycetidae</taxon>
        <taxon>Agaricales</taxon>
        <taxon>Agaricineae</taxon>
        <taxon>Strophariaceae</taxon>
        <taxon>Galerina</taxon>
    </lineage>
</organism>
<comment type="subcellular location">
    <subcellularLocation>
        <location evidence="1">Nucleus</location>
    </subcellularLocation>
</comment>
<dbReference type="OrthoDB" id="329666at2759"/>
<dbReference type="GO" id="GO:0005634">
    <property type="term" value="C:nucleus"/>
    <property type="evidence" value="ECO:0007669"/>
    <property type="project" value="UniProtKB-SubCell"/>
</dbReference>
<evidence type="ECO:0000256" key="3">
    <source>
        <dbReference type="SAM" id="MobiDB-lite"/>
    </source>
</evidence>
<feature type="region of interest" description="Disordered" evidence="3">
    <location>
        <begin position="467"/>
        <end position="486"/>
    </location>
</feature>
<dbReference type="STRING" id="685588.A0A067TR10"/>
<protein>
    <submittedName>
        <fullName evidence="4">Uncharacterized protein</fullName>
    </submittedName>
</protein>
<reference evidence="5" key="1">
    <citation type="journal article" date="2014" name="Proc. Natl. Acad. Sci. U.S.A.">
        <title>Extensive sampling of basidiomycete genomes demonstrates inadequacy of the white-rot/brown-rot paradigm for wood decay fungi.</title>
        <authorList>
            <person name="Riley R."/>
            <person name="Salamov A.A."/>
            <person name="Brown D.W."/>
            <person name="Nagy L.G."/>
            <person name="Floudas D."/>
            <person name="Held B.W."/>
            <person name="Levasseur A."/>
            <person name="Lombard V."/>
            <person name="Morin E."/>
            <person name="Otillar R."/>
            <person name="Lindquist E.A."/>
            <person name="Sun H."/>
            <person name="LaButti K.M."/>
            <person name="Schmutz J."/>
            <person name="Jabbour D."/>
            <person name="Luo H."/>
            <person name="Baker S.E."/>
            <person name="Pisabarro A.G."/>
            <person name="Walton J.D."/>
            <person name="Blanchette R.A."/>
            <person name="Henrissat B."/>
            <person name="Martin F."/>
            <person name="Cullen D."/>
            <person name="Hibbett D.S."/>
            <person name="Grigoriev I.V."/>
        </authorList>
    </citation>
    <scope>NUCLEOTIDE SEQUENCE [LARGE SCALE GENOMIC DNA]</scope>
    <source>
        <strain evidence="5">CBS 339.88</strain>
    </source>
</reference>
<dbReference type="GO" id="GO:0006261">
    <property type="term" value="P:DNA-templated DNA replication"/>
    <property type="evidence" value="ECO:0007669"/>
    <property type="project" value="TreeGrafter"/>
</dbReference>
<dbReference type="PANTHER" id="PTHR13489:SF0">
    <property type="entry name" value="MINI-CHROMOSOME MAINTENANCE COMPLEX-BINDING PROTEIN"/>
    <property type="match status" value="1"/>
</dbReference>
<sequence length="525" mass="57964">MTLFSDALQHPSKALSDLYRQNRPKGIDSFPSTVTAHFSAIFKAQDAFEQVPALDLQHPPESFSDRSMVVFNAMIQDTSLPPELYVATRKNEECGGWGLSDDIPSDDDVRHEDLRECSTFWAVSIPGLSPWCGGAQSGSPHQSTQPHKYPITHASHVGVQLKIYDEKVAQPLRTTDILSFVGILTSEPLHTSIDLPSPANVPTIHVLFTIPIPSTIIPRSFPDPSILLTVETIRKELIQWVANEGLAGDCLLAEWVFLCALARVRSRHPPVLPLSLTISRFPSPPSDTGPTPALYHILSHIFPLVTALPLTLDAINSTPFYPESKDEDLHSGFLQQPKGSILLLTEGGVTEGGISSKGVTNIRSAQQMMKDQTLEYAFPFSDFQFETDVNFLITTEGRQSTFFKTDINIPLRPVASSNVAQSLYKSVDAINLPSSEKLLLFRQLVGGSKTGNVVVNPELGKHVEEDFVRERSDSRSRPSETGSTFTPDDLVQRMLVARLHALSLHQAEVKIDNWESAKELEKEAN</sequence>
<gene>
    <name evidence="4" type="ORF">GALMADRAFT_134836</name>
</gene>
<feature type="compositionally biased region" description="Basic and acidic residues" evidence="3">
    <location>
        <begin position="467"/>
        <end position="478"/>
    </location>
</feature>
<evidence type="ECO:0000313" key="4">
    <source>
        <dbReference type="EMBL" id="KDR81393.1"/>
    </source>
</evidence>
<dbReference type="HOGENOM" id="CLU_029811_2_0_1"/>
<evidence type="ECO:0000313" key="5">
    <source>
        <dbReference type="Proteomes" id="UP000027222"/>
    </source>
</evidence>
<keyword evidence="5" id="KW-1185">Reference proteome</keyword>
<evidence type="ECO:0000256" key="1">
    <source>
        <dbReference type="ARBA" id="ARBA00004123"/>
    </source>
</evidence>
<proteinExistence type="predicted"/>
<dbReference type="Proteomes" id="UP000027222">
    <property type="component" value="Unassembled WGS sequence"/>
</dbReference>
<evidence type="ECO:0000256" key="2">
    <source>
        <dbReference type="ARBA" id="ARBA00023242"/>
    </source>
</evidence>
<dbReference type="Pfam" id="PF09739">
    <property type="entry name" value="MCM_bind"/>
    <property type="match status" value="2"/>
</dbReference>
<dbReference type="PANTHER" id="PTHR13489">
    <property type="entry name" value="MINI-CHROMOSOME MAINTENANCE COMPLEX-BINDING PROTEIN"/>
    <property type="match status" value="1"/>
</dbReference>